<name>T0HIM8_9SPHN</name>
<dbReference type="Proteomes" id="UP000015524">
    <property type="component" value="Unassembled WGS sequence"/>
</dbReference>
<gene>
    <name evidence="2" type="ORF">L485_21365</name>
</gene>
<comment type="caution">
    <text evidence="2">The sequence shown here is derived from an EMBL/GenBank/DDBJ whole genome shotgun (WGS) entry which is preliminary data.</text>
</comment>
<dbReference type="AlphaFoldDB" id="T0HIM8"/>
<keyword evidence="3" id="KW-1185">Reference proteome</keyword>
<proteinExistence type="predicted"/>
<dbReference type="SUPFAM" id="SSF56112">
    <property type="entry name" value="Protein kinase-like (PK-like)"/>
    <property type="match status" value="1"/>
</dbReference>
<dbReference type="InterPro" id="IPR002575">
    <property type="entry name" value="Aminoglycoside_PTrfase"/>
</dbReference>
<dbReference type="PATRIC" id="fig|1114964.3.peg.4185"/>
<feature type="domain" description="Aminoglycoside phosphotransferase" evidence="1">
    <location>
        <begin position="77"/>
        <end position="241"/>
    </location>
</feature>
<evidence type="ECO:0000313" key="2">
    <source>
        <dbReference type="EMBL" id="EQA97418.1"/>
    </source>
</evidence>
<evidence type="ECO:0000313" key="3">
    <source>
        <dbReference type="Proteomes" id="UP000015524"/>
    </source>
</evidence>
<dbReference type="Pfam" id="PF01636">
    <property type="entry name" value="APH"/>
    <property type="match status" value="1"/>
</dbReference>
<sequence>MERVMASLAVPENLLSDAGIPNVTAWIEANVGGKVLSMERQSRWRPIYFADVEKDGRTLRLCVRGDRTDVPCVFPLEHEMLVQKLMHEHGINVPRVYGWIDDPRCYVMDWVDGIPGFDGATEDQRRAVMTEYMKLLADLHRVPVQPFKDAGVVHAADSSQSHVVGAERFEQVIYRGTKKRPDPFLEWVLAWWRRNPLKAHDREAVVTWDSGQFHQKDGRLVAMIDVELGHVGDPMMDLAAFRMRDTVLHYGDISELYAIYEEFAGTPIDLDAIKWHHLFFTLSNALSFHTALADPTPESDYMTNLQWVNETNRFALEAIAEYLDVDLPQVEMPEPVATQVAAPFEHMVGSLTRIDAGNSFAQHQIRILFRLARHLQRWDQVGRAMEEATFDDVEALLGRRPASWQESEQMLEDFVLRDEGRHDRELIDLFNRKLQRAQSLNGPVGSAMARHHPIQRFDGRAWGEHR</sequence>
<organism evidence="2 3">
    <name type="scientific">Sphingobium baderi LL03</name>
    <dbReference type="NCBI Taxonomy" id="1114964"/>
    <lineage>
        <taxon>Bacteria</taxon>
        <taxon>Pseudomonadati</taxon>
        <taxon>Pseudomonadota</taxon>
        <taxon>Alphaproteobacteria</taxon>
        <taxon>Sphingomonadales</taxon>
        <taxon>Sphingomonadaceae</taxon>
        <taxon>Sphingobium</taxon>
    </lineage>
</organism>
<evidence type="ECO:0000259" key="1">
    <source>
        <dbReference type="Pfam" id="PF01636"/>
    </source>
</evidence>
<dbReference type="eggNOG" id="COG3173">
    <property type="taxonomic scope" value="Bacteria"/>
</dbReference>
<dbReference type="EMBL" id="ATIB01000087">
    <property type="protein sequence ID" value="EQA97418.1"/>
    <property type="molecule type" value="Genomic_DNA"/>
</dbReference>
<dbReference type="Gene3D" id="3.90.1200.10">
    <property type="match status" value="1"/>
</dbReference>
<reference evidence="2 3" key="1">
    <citation type="journal article" date="2013" name="Genome Announc.">
        <title>Draft Genome Sequence of a Hexachlorocyclohexane-Degrading Bacterium, Sphingobium baderi Strain LL03T.</title>
        <authorList>
            <person name="Kaur J."/>
            <person name="Verma H."/>
            <person name="Tripathi C."/>
            <person name="Khurana J.P."/>
            <person name="Lal R."/>
        </authorList>
    </citation>
    <scope>NUCLEOTIDE SEQUENCE [LARGE SCALE GENOMIC DNA]</scope>
    <source>
        <strain evidence="2 3">LL03</strain>
    </source>
</reference>
<accession>T0HIM8</accession>
<protein>
    <recommendedName>
        <fullName evidence="1">Aminoglycoside phosphotransferase domain-containing protein</fullName>
    </recommendedName>
</protein>
<dbReference type="InterPro" id="IPR011009">
    <property type="entry name" value="Kinase-like_dom_sf"/>
</dbReference>